<evidence type="ECO:0000259" key="2">
    <source>
        <dbReference type="Pfam" id="PF13568"/>
    </source>
</evidence>
<feature type="domain" description="Outer membrane protein beta-barrel" evidence="2">
    <location>
        <begin position="19"/>
        <end position="218"/>
    </location>
</feature>
<evidence type="ECO:0000256" key="1">
    <source>
        <dbReference type="SAM" id="SignalP"/>
    </source>
</evidence>
<dbReference type="OrthoDB" id="949314at2"/>
<feature type="chain" id="PRO_5015764387" description="Outer membrane protein beta-barrel domain-containing protein" evidence="1">
    <location>
        <begin position="21"/>
        <end position="244"/>
    </location>
</feature>
<keyword evidence="1" id="KW-0732">Signal</keyword>
<accession>A0A2S7IT11</accession>
<dbReference type="RefSeq" id="WP_104713400.1">
    <property type="nucleotide sequence ID" value="NZ_PTRA01000001.1"/>
</dbReference>
<dbReference type="Proteomes" id="UP000239590">
    <property type="component" value="Unassembled WGS sequence"/>
</dbReference>
<dbReference type="Pfam" id="PF13568">
    <property type="entry name" value="OMP_b-brl_2"/>
    <property type="match status" value="1"/>
</dbReference>
<evidence type="ECO:0000313" key="3">
    <source>
        <dbReference type="EMBL" id="PQA60768.1"/>
    </source>
</evidence>
<gene>
    <name evidence="3" type="ORF">C5O19_14480</name>
</gene>
<comment type="caution">
    <text evidence="3">The sequence shown here is derived from an EMBL/GenBank/DDBJ whole genome shotgun (WGS) entry which is preliminary data.</text>
</comment>
<sequence>MKKVCLLSISLFLSSLSVFAQREADPRWVFMMGLNGTDMSRSLVPNTGEPMIKPAFTFGFARNIELVPKMLGINVGLRYSPRGYWSEQRYPEKEYTSGDNNTFRFAERTRSWNALHYLDIPVDVVLQVGGERTKFYASAGGYVGYGFYGKNKVRFNKVGFAADSTNGSFEPVEAYHRVNVDPFKESLKRLDYGFNVSVGIRRNYTVLGLTYSQGLADVSNLARNGSISNRSFGLFIKYYFDDAF</sequence>
<dbReference type="AlphaFoldDB" id="A0A2S7IT11"/>
<protein>
    <recommendedName>
        <fullName evidence="2">Outer membrane protein beta-barrel domain-containing protein</fullName>
    </recommendedName>
</protein>
<proteinExistence type="predicted"/>
<feature type="signal peptide" evidence="1">
    <location>
        <begin position="1"/>
        <end position="20"/>
    </location>
</feature>
<keyword evidence="4" id="KW-1185">Reference proteome</keyword>
<dbReference type="InterPro" id="IPR025665">
    <property type="entry name" value="Beta-barrel_OMP_2"/>
</dbReference>
<dbReference type="EMBL" id="PTRA01000001">
    <property type="protein sequence ID" value="PQA60768.1"/>
    <property type="molecule type" value="Genomic_DNA"/>
</dbReference>
<name>A0A2S7IT11_9BACT</name>
<organism evidence="3 4">
    <name type="scientific">Siphonobacter curvatus</name>
    <dbReference type="NCBI Taxonomy" id="2094562"/>
    <lineage>
        <taxon>Bacteria</taxon>
        <taxon>Pseudomonadati</taxon>
        <taxon>Bacteroidota</taxon>
        <taxon>Cytophagia</taxon>
        <taxon>Cytophagales</taxon>
        <taxon>Cytophagaceae</taxon>
        <taxon>Siphonobacter</taxon>
    </lineage>
</organism>
<reference evidence="4" key="1">
    <citation type="submission" date="2018-02" db="EMBL/GenBank/DDBJ databases">
        <title>Genome sequencing of Solimonas sp. HR-BB.</title>
        <authorList>
            <person name="Lee Y."/>
            <person name="Jeon C.O."/>
        </authorList>
    </citation>
    <scope>NUCLEOTIDE SEQUENCE [LARGE SCALE GENOMIC DNA]</scope>
    <source>
        <strain evidence="4">HR-U</strain>
    </source>
</reference>
<evidence type="ECO:0000313" key="4">
    <source>
        <dbReference type="Proteomes" id="UP000239590"/>
    </source>
</evidence>